<dbReference type="EMBL" id="BARS01022107">
    <property type="protein sequence ID" value="GAG11256.1"/>
    <property type="molecule type" value="Genomic_DNA"/>
</dbReference>
<dbReference type="Gene3D" id="3.40.50.620">
    <property type="entry name" value="HUPs"/>
    <property type="match status" value="1"/>
</dbReference>
<name>X0WEX3_9ZZZZ</name>
<accession>X0WEX3</accession>
<gene>
    <name evidence="1" type="ORF">S01H1_35379</name>
</gene>
<dbReference type="InterPro" id="IPR014729">
    <property type="entry name" value="Rossmann-like_a/b/a_fold"/>
</dbReference>
<organism evidence="1">
    <name type="scientific">marine sediment metagenome</name>
    <dbReference type="NCBI Taxonomy" id="412755"/>
    <lineage>
        <taxon>unclassified sequences</taxon>
        <taxon>metagenomes</taxon>
        <taxon>ecological metagenomes</taxon>
    </lineage>
</organism>
<proteinExistence type="predicted"/>
<dbReference type="AlphaFoldDB" id="X0WEX3"/>
<reference evidence="1" key="1">
    <citation type="journal article" date="2014" name="Front. Microbiol.">
        <title>High frequency of phylogenetically diverse reductive dehalogenase-homologous genes in deep subseafloor sedimentary metagenomes.</title>
        <authorList>
            <person name="Kawai M."/>
            <person name="Futagami T."/>
            <person name="Toyoda A."/>
            <person name="Takaki Y."/>
            <person name="Nishi S."/>
            <person name="Hori S."/>
            <person name="Arai W."/>
            <person name="Tsubouchi T."/>
            <person name="Morono Y."/>
            <person name="Uchiyama I."/>
            <person name="Ito T."/>
            <person name="Fujiyama A."/>
            <person name="Inagaki F."/>
            <person name="Takami H."/>
        </authorList>
    </citation>
    <scope>NUCLEOTIDE SEQUENCE</scope>
    <source>
        <strain evidence="1">Expedition CK06-06</strain>
    </source>
</reference>
<evidence type="ECO:0000313" key="1">
    <source>
        <dbReference type="EMBL" id="GAG11256.1"/>
    </source>
</evidence>
<comment type="caution">
    <text evidence="1">The sequence shown here is derived from an EMBL/GenBank/DDBJ whole genome shotgun (WGS) entry which is preliminary data.</text>
</comment>
<evidence type="ECO:0008006" key="2">
    <source>
        <dbReference type="Google" id="ProtNLM"/>
    </source>
</evidence>
<dbReference type="Pfam" id="PF03054">
    <property type="entry name" value="tRNA_Me_trans"/>
    <property type="match status" value="1"/>
</dbReference>
<sequence length="107" mass="12080">MTKAIGCISGGLDSTLAVCLMQKQGIEVVALHVLHLWRPLSSDAQAKPRTVRDIEARGVRVETIDATEPDLKIVRHPEHGFGKRMNPCIDCRIWTLRQARRLIKEKE</sequence>
<feature type="non-terminal residue" evidence="1">
    <location>
        <position position="107"/>
    </location>
</feature>
<protein>
    <recommendedName>
        <fullName evidence="2">Thil AANH domain-containing protein</fullName>
    </recommendedName>
</protein>
<dbReference type="SUPFAM" id="SSF52402">
    <property type="entry name" value="Adenine nucleotide alpha hydrolases-like"/>
    <property type="match status" value="1"/>
</dbReference>